<dbReference type="GO" id="GO:0000922">
    <property type="term" value="C:spindle pole"/>
    <property type="evidence" value="ECO:0007669"/>
    <property type="project" value="UniProtKB-SubCell"/>
</dbReference>
<keyword evidence="6" id="KW-0963">Cytoplasm</keyword>
<evidence type="ECO:0000256" key="12">
    <source>
        <dbReference type="ARBA" id="ARBA00023306"/>
    </source>
</evidence>
<dbReference type="SUPFAM" id="SSF140612">
    <property type="entry name" value="EB1 dimerisation domain-like"/>
    <property type="match status" value="1"/>
</dbReference>
<organism evidence="18 19">
    <name type="scientific">Cairina moschata</name>
    <name type="common">Muscovy duck</name>
    <dbReference type="NCBI Taxonomy" id="8855"/>
    <lineage>
        <taxon>Eukaryota</taxon>
        <taxon>Metazoa</taxon>
        <taxon>Chordata</taxon>
        <taxon>Craniata</taxon>
        <taxon>Vertebrata</taxon>
        <taxon>Euteleostomi</taxon>
        <taxon>Archelosauria</taxon>
        <taxon>Archosauria</taxon>
        <taxon>Dinosauria</taxon>
        <taxon>Saurischia</taxon>
        <taxon>Theropoda</taxon>
        <taxon>Coelurosauria</taxon>
        <taxon>Aves</taxon>
        <taxon>Neognathae</taxon>
        <taxon>Galloanserae</taxon>
        <taxon>Anseriformes</taxon>
        <taxon>Anatidae</taxon>
        <taxon>Anatinae</taxon>
        <taxon>Cairina</taxon>
    </lineage>
</organism>
<dbReference type="InterPro" id="IPR036872">
    <property type="entry name" value="CH_dom_sf"/>
</dbReference>
<feature type="region of interest" description="Disordered" evidence="15">
    <location>
        <begin position="332"/>
        <end position="380"/>
    </location>
</feature>
<feature type="compositionally biased region" description="Gly residues" evidence="15">
    <location>
        <begin position="124"/>
        <end position="133"/>
    </location>
</feature>
<evidence type="ECO:0000313" key="18">
    <source>
        <dbReference type="Ensembl" id="ENSCMMP00000008235.1"/>
    </source>
</evidence>
<comment type="similarity">
    <text evidence="4">Belongs to the MAPRE family.</text>
</comment>
<keyword evidence="19" id="KW-1185">Reference proteome</keyword>
<feature type="region of interest" description="Disordered" evidence="15">
    <location>
        <begin position="521"/>
        <end position="603"/>
    </location>
</feature>
<dbReference type="InterPro" id="IPR001715">
    <property type="entry name" value="CH_dom"/>
</dbReference>
<evidence type="ECO:0000256" key="8">
    <source>
        <dbReference type="ARBA" id="ARBA00022701"/>
    </source>
</evidence>
<feature type="compositionally biased region" description="Low complexity" evidence="15">
    <location>
        <begin position="156"/>
        <end position="178"/>
    </location>
</feature>
<dbReference type="Pfam" id="PF03271">
    <property type="entry name" value="EB1"/>
    <property type="match status" value="1"/>
</dbReference>
<evidence type="ECO:0000256" key="11">
    <source>
        <dbReference type="ARBA" id="ARBA00023212"/>
    </source>
</evidence>
<feature type="compositionally biased region" description="Low complexity" evidence="15">
    <location>
        <begin position="553"/>
        <end position="564"/>
    </location>
</feature>
<dbReference type="Proteomes" id="UP000694556">
    <property type="component" value="Chromosome 3"/>
</dbReference>
<evidence type="ECO:0000256" key="9">
    <source>
        <dbReference type="ARBA" id="ARBA00022776"/>
    </source>
</evidence>
<feature type="compositionally biased region" description="Polar residues" evidence="15">
    <location>
        <begin position="359"/>
        <end position="372"/>
    </location>
</feature>
<reference evidence="18" key="2">
    <citation type="submission" date="2025-08" db="UniProtKB">
        <authorList>
            <consortium name="Ensembl"/>
        </authorList>
    </citation>
    <scope>IDENTIFICATION</scope>
</reference>
<dbReference type="GO" id="GO:0005813">
    <property type="term" value="C:centrosome"/>
    <property type="evidence" value="ECO:0007669"/>
    <property type="project" value="UniProtKB-SubCell"/>
</dbReference>
<dbReference type="FunFam" id="1.20.5.1430:FF:000001">
    <property type="entry name" value="microtubule-associated protein RP/EB family member 1"/>
    <property type="match status" value="1"/>
</dbReference>
<name>A0A8C3BLW9_CAIMO</name>
<reference evidence="18" key="3">
    <citation type="submission" date="2025-09" db="UniProtKB">
        <authorList>
            <consortium name="Ensembl"/>
        </authorList>
    </citation>
    <scope>IDENTIFICATION</scope>
</reference>
<comment type="subcellular location">
    <subcellularLocation>
        <location evidence="1">Cytoplasm</location>
        <location evidence="1">Cytoskeleton</location>
        <location evidence="1">Microtubule organizing center</location>
        <location evidence="1">Centrosome</location>
    </subcellularLocation>
    <subcellularLocation>
        <location evidence="3">Cytoplasm</location>
        <location evidence="3">Cytoskeleton</location>
        <location evidence="3">Spindle pole</location>
    </subcellularLocation>
    <subcellularLocation>
        <location evidence="2">Golgi apparatus</location>
    </subcellularLocation>
</comment>
<dbReference type="GO" id="GO:0051301">
    <property type="term" value="P:cell division"/>
    <property type="evidence" value="ECO:0007669"/>
    <property type="project" value="UniProtKB-KW"/>
</dbReference>
<feature type="domain" description="Calponin-homology (CH)" evidence="16">
    <location>
        <begin position="215"/>
        <end position="317"/>
    </location>
</feature>
<keyword evidence="11" id="KW-0206">Cytoskeleton</keyword>
<proteinExistence type="inferred from homology"/>
<evidence type="ECO:0000256" key="3">
    <source>
        <dbReference type="ARBA" id="ARBA00004647"/>
    </source>
</evidence>
<dbReference type="Gene3D" id="1.10.418.10">
    <property type="entry name" value="Calponin-like domain"/>
    <property type="match status" value="1"/>
</dbReference>
<dbReference type="PROSITE" id="PS51230">
    <property type="entry name" value="EB1_C"/>
    <property type="match status" value="1"/>
</dbReference>
<keyword evidence="7" id="KW-0132">Cell division</keyword>
<feature type="compositionally biased region" description="Low complexity" evidence="15">
    <location>
        <begin position="99"/>
        <end position="119"/>
    </location>
</feature>
<dbReference type="GO" id="GO:0005794">
    <property type="term" value="C:Golgi apparatus"/>
    <property type="evidence" value="ECO:0007669"/>
    <property type="project" value="UniProtKB-SubCell"/>
</dbReference>
<evidence type="ECO:0000259" key="16">
    <source>
        <dbReference type="PROSITE" id="PS50021"/>
    </source>
</evidence>
<feature type="compositionally biased region" description="Pro residues" evidence="15">
    <location>
        <begin position="81"/>
        <end position="98"/>
    </location>
</feature>
<evidence type="ECO:0000256" key="6">
    <source>
        <dbReference type="ARBA" id="ARBA00022490"/>
    </source>
</evidence>
<dbReference type="PROSITE" id="PS50021">
    <property type="entry name" value="CH"/>
    <property type="match status" value="1"/>
</dbReference>
<accession>A0A8C3BLW9</accession>
<keyword evidence="10" id="KW-0333">Golgi apparatus</keyword>
<evidence type="ECO:0000256" key="2">
    <source>
        <dbReference type="ARBA" id="ARBA00004555"/>
    </source>
</evidence>
<comment type="function">
    <text evidence="13">Plus-end tracking protein (+TIP) that binds to the plus-end of microtubules and regulates the dynamics of the microtubule cytoskeleton. Promotes cytoplasmic microtubule nucleation and elongation. Involved in mitotic spindle positioning by stabilizing microtubules and promoting dynamic connection between astral microtubules and the cortex during mitotic chromosome segregation.</text>
</comment>
<dbReference type="Pfam" id="PF00307">
    <property type="entry name" value="CH"/>
    <property type="match status" value="1"/>
</dbReference>
<keyword evidence="12" id="KW-0131">Cell cycle</keyword>
<keyword evidence="8 14" id="KW-0493">Microtubule</keyword>
<sequence>MGMLGHRGTWGQKWGCGDVGKQDTGRCVRIWGHGHGSGDTRTPGCGDTAMKECGDTGTGGCGDVCLGGCRDMGWAGAHTPHPTPQPHAPHPTAPPRFPPQAQAPQAAGRQGALRRAALPWQRAGGEGRGGGGSPAALPWQRGRGEAGPGPPRAGEEAAAAAAAAEAHARCAPGAGPVPRARRGAGGGRAEAGATPARARWGMAVNVYSTSVTSENLSRHDMLAWVNDSLQLNYTKIEQLCSGAAYCQFMDMLFPGCVHLRKVKFQAKLEHEYIHNFKVLQAAFKKMGVDKIIAVERLVKGKFQDNFEFIQWFKKFFDANYDGKEYNPLLARQGQDVTPPPNPGDQIFNKSKKPIGTAVPQRTSPTGPKSTHNPARLSNVPSSILRKNSPAARNGGPEADAQILELNQQLMDLKLTVDGLEKERDFYFSKLRDIELICQEHENENSPIITGIVSVLYATEVSTEHALPVWLLAHPAPGLSPGQNPPSPASSLSCTQGCPRAWACQGLCVMLGGAMGREWARGKGAGGAGSDEGLTVAVPPGRRVSLRQRTTNWRSSSQRTRMSTSPGTLPRPAPPCADPLHRHSRSESAPRPAPSRTITASGRAGTLGVQQLRWEATVSIINRCQSIEEHGCKYAGGWRVGTGSGPGAQRPSPRPLHPIFILVVFSGVSAAAAPAPAAPARPTVP</sequence>
<protein>
    <recommendedName>
        <fullName evidence="5">Microtubule-associated protein RP/EB family member 1</fullName>
    </recommendedName>
</protein>
<feature type="region of interest" description="Disordered" evidence="15">
    <location>
        <begin position="77"/>
        <end position="194"/>
    </location>
</feature>
<reference evidence="18" key="1">
    <citation type="submission" date="2018-09" db="EMBL/GenBank/DDBJ databases">
        <title>Common duck and Muscovy duck high density SNP chip.</title>
        <authorList>
            <person name="Vignal A."/>
            <person name="Thebault N."/>
            <person name="Warren W.C."/>
        </authorList>
    </citation>
    <scope>NUCLEOTIDE SEQUENCE [LARGE SCALE GENOMIC DNA]</scope>
</reference>
<dbReference type="FunFam" id="1.10.418.10:FF:000007">
    <property type="entry name" value="Microtubule-associated protein, RP/EB family, member 2"/>
    <property type="match status" value="1"/>
</dbReference>
<dbReference type="Gene3D" id="1.20.5.1430">
    <property type="match status" value="1"/>
</dbReference>
<evidence type="ECO:0000256" key="1">
    <source>
        <dbReference type="ARBA" id="ARBA00004300"/>
    </source>
</evidence>
<dbReference type="InterPro" id="IPR027328">
    <property type="entry name" value="MAPRE"/>
</dbReference>
<dbReference type="AlphaFoldDB" id="A0A8C3BLW9"/>
<dbReference type="SUPFAM" id="SSF47576">
    <property type="entry name" value="Calponin-homology domain, CH-domain"/>
    <property type="match status" value="1"/>
</dbReference>
<dbReference type="Ensembl" id="ENSCMMT00000009070.1">
    <property type="protein sequence ID" value="ENSCMMP00000008235.1"/>
    <property type="gene ID" value="ENSCMMG00000005223.1"/>
</dbReference>
<dbReference type="InterPro" id="IPR004953">
    <property type="entry name" value="EB1_C"/>
</dbReference>
<evidence type="ECO:0000256" key="14">
    <source>
        <dbReference type="PROSITE-ProRule" id="PRU00576"/>
    </source>
</evidence>
<dbReference type="PANTHER" id="PTHR10623">
    <property type="entry name" value="MICROTUBULE-ASSOCIATED PROTEIN RP/EB FAMILY MEMBER"/>
    <property type="match status" value="1"/>
</dbReference>
<evidence type="ECO:0000313" key="19">
    <source>
        <dbReference type="Proteomes" id="UP000694556"/>
    </source>
</evidence>
<dbReference type="GO" id="GO:0051010">
    <property type="term" value="F:microtubule plus-end binding"/>
    <property type="evidence" value="ECO:0007669"/>
    <property type="project" value="UniProtKB-ARBA"/>
</dbReference>
<evidence type="ECO:0000259" key="17">
    <source>
        <dbReference type="PROSITE" id="PS51230"/>
    </source>
</evidence>
<dbReference type="GO" id="GO:0005874">
    <property type="term" value="C:microtubule"/>
    <property type="evidence" value="ECO:0007669"/>
    <property type="project" value="UniProtKB-KW"/>
</dbReference>
<feature type="compositionally biased region" description="Basic and acidic residues" evidence="15">
    <location>
        <begin position="578"/>
        <end position="587"/>
    </location>
</feature>
<dbReference type="InterPro" id="IPR036133">
    <property type="entry name" value="EB1_C_sf"/>
</dbReference>
<evidence type="ECO:0000256" key="10">
    <source>
        <dbReference type="ARBA" id="ARBA00023034"/>
    </source>
</evidence>
<evidence type="ECO:0000256" key="15">
    <source>
        <dbReference type="SAM" id="MobiDB-lite"/>
    </source>
</evidence>
<feature type="domain" description="EB1 C-terminal" evidence="17">
    <location>
        <begin position="394"/>
        <end position="464"/>
    </location>
</feature>
<evidence type="ECO:0000256" key="4">
    <source>
        <dbReference type="ARBA" id="ARBA00010729"/>
    </source>
</evidence>
<evidence type="ECO:0000256" key="5">
    <source>
        <dbReference type="ARBA" id="ARBA00019567"/>
    </source>
</evidence>
<keyword evidence="9" id="KW-0498">Mitosis</keyword>
<evidence type="ECO:0000256" key="13">
    <source>
        <dbReference type="ARBA" id="ARBA00058310"/>
    </source>
</evidence>
<evidence type="ECO:0000256" key="7">
    <source>
        <dbReference type="ARBA" id="ARBA00022618"/>
    </source>
</evidence>